<name>A0A8T0S9D9_PANVG</name>
<evidence type="ECO:0000313" key="2">
    <source>
        <dbReference type="EMBL" id="KAG2594780.1"/>
    </source>
</evidence>
<proteinExistence type="predicted"/>
<comment type="caution">
    <text evidence="2">The sequence shown here is derived from an EMBL/GenBank/DDBJ whole genome shotgun (WGS) entry which is preliminary data.</text>
</comment>
<sequence>MEREWRGRRYLWAGGGVGAKEAAKRRFLFHKTREPRLVCVWACDRVSRTREADAAAGHEASRPAGIAPALLCSPPEDGNRGPGRRGHGRSAREGQDHPSTPWLARHLHQTSGVCFRRQTTNQTCPIHRHRKEPRSRACQVGPTPLNADKCQRTVPT</sequence>
<dbReference type="AlphaFoldDB" id="A0A8T0S9D9"/>
<organism evidence="2 3">
    <name type="scientific">Panicum virgatum</name>
    <name type="common">Blackwell switchgrass</name>
    <dbReference type="NCBI Taxonomy" id="38727"/>
    <lineage>
        <taxon>Eukaryota</taxon>
        <taxon>Viridiplantae</taxon>
        <taxon>Streptophyta</taxon>
        <taxon>Embryophyta</taxon>
        <taxon>Tracheophyta</taxon>
        <taxon>Spermatophyta</taxon>
        <taxon>Magnoliopsida</taxon>
        <taxon>Liliopsida</taxon>
        <taxon>Poales</taxon>
        <taxon>Poaceae</taxon>
        <taxon>PACMAD clade</taxon>
        <taxon>Panicoideae</taxon>
        <taxon>Panicodae</taxon>
        <taxon>Paniceae</taxon>
        <taxon>Panicinae</taxon>
        <taxon>Panicum</taxon>
        <taxon>Panicum sect. Hiantes</taxon>
    </lineage>
</organism>
<evidence type="ECO:0000313" key="3">
    <source>
        <dbReference type="Proteomes" id="UP000823388"/>
    </source>
</evidence>
<evidence type="ECO:0000256" key="1">
    <source>
        <dbReference type="SAM" id="MobiDB-lite"/>
    </source>
</evidence>
<dbReference type="Proteomes" id="UP000823388">
    <property type="component" value="Chromosome 5K"/>
</dbReference>
<keyword evidence="3" id="KW-1185">Reference proteome</keyword>
<accession>A0A8T0S9D9</accession>
<reference evidence="2" key="1">
    <citation type="submission" date="2020-05" db="EMBL/GenBank/DDBJ databases">
        <title>WGS assembly of Panicum virgatum.</title>
        <authorList>
            <person name="Lovell J.T."/>
            <person name="Jenkins J."/>
            <person name="Shu S."/>
            <person name="Juenger T.E."/>
            <person name="Schmutz J."/>
        </authorList>
    </citation>
    <scope>NUCLEOTIDE SEQUENCE</scope>
    <source>
        <strain evidence="2">AP13</strain>
    </source>
</reference>
<feature type="region of interest" description="Disordered" evidence="1">
    <location>
        <begin position="53"/>
        <end position="102"/>
    </location>
</feature>
<feature type="region of interest" description="Disordered" evidence="1">
    <location>
        <begin position="127"/>
        <end position="156"/>
    </location>
</feature>
<dbReference type="EMBL" id="CM029045">
    <property type="protein sequence ID" value="KAG2594780.1"/>
    <property type="molecule type" value="Genomic_DNA"/>
</dbReference>
<protein>
    <submittedName>
        <fullName evidence="2">Uncharacterized protein</fullName>
    </submittedName>
</protein>
<gene>
    <name evidence="2" type="ORF">PVAP13_5KG019350</name>
</gene>